<dbReference type="SUPFAM" id="SSF47473">
    <property type="entry name" value="EF-hand"/>
    <property type="match status" value="1"/>
</dbReference>
<name>A0A445CBE7_ARAHY</name>
<dbReference type="Gene3D" id="1.10.238.10">
    <property type="entry name" value="EF-hand"/>
    <property type="match status" value="1"/>
</dbReference>
<dbReference type="EMBL" id="SDMP01000007">
    <property type="protein sequence ID" value="RYR48229.1"/>
    <property type="molecule type" value="Genomic_DNA"/>
</dbReference>
<sequence length="96" mass="11026">MAIMVERNVSGDGKHVMTAEQFKKWLKTSFDANGDGRISKAELRRGIRHSGGLIASWRSGRVFKSADTNNDGFIDEHEFRNLVHFADKYFNLRIIR</sequence>
<dbReference type="SMART" id="SM00054">
    <property type="entry name" value="EFh"/>
    <property type="match status" value="2"/>
</dbReference>
<organism evidence="3 4">
    <name type="scientific">Arachis hypogaea</name>
    <name type="common">Peanut</name>
    <dbReference type="NCBI Taxonomy" id="3818"/>
    <lineage>
        <taxon>Eukaryota</taxon>
        <taxon>Viridiplantae</taxon>
        <taxon>Streptophyta</taxon>
        <taxon>Embryophyta</taxon>
        <taxon>Tracheophyta</taxon>
        <taxon>Spermatophyta</taxon>
        <taxon>Magnoliopsida</taxon>
        <taxon>eudicotyledons</taxon>
        <taxon>Gunneridae</taxon>
        <taxon>Pentapetalae</taxon>
        <taxon>rosids</taxon>
        <taxon>fabids</taxon>
        <taxon>Fabales</taxon>
        <taxon>Fabaceae</taxon>
        <taxon>Papilionoideae</taxon>
        <taxon>50 kb inversion clade</taxon>
        <taxon>dalbergioids sensu lato</taxon>
        <taxon>Dalbergieae</taxon>
        <taxon>Pterocarpus clade</taxon>
        <taxon>Arachis</taxon>
    </lineage>
</organism>
<keyword evidence="4" id="KW-1185">Reference proteome</keyword>
<gene>
    <name evidence="3" type="ORF">Ahy_A07g034238</name>
</gene>
<accession>A0A445CBE7</accession>
<dbReference type="PROSITE" id="PS00018">
    <property type="entry name" value="EF_HAND_1"/>
    <property type="match status" value="2"/>
</dbReference>
<feature type="domain" description="EF-hand" evidence="2">
    <location>
        <begin position="61"/>
        <end position="89"/>
    </location>
</feature>
<dbReference type="AlphaFoldDB" id="A0A445CBE7"/>
<dbReference type="Proteomes" id="UP000289738">
    <property type="component" value="Chromosome A07"/>
</dbReference>
<reference evidence="3 4" key="1">
    <citation type="submission" date="2019-01" db="EMBL/GenBank/DDBJ databases">
        <title>Sequencing of cultivated peanut Arachis hypogaea provides insights into genome evolution and oil improvement.</title>
        <authorList>
            <person name="Chen X."/>
        </authorList>
    </citation>
    <scope>NUCLEOTIDE SEQUENCE [LARGE SCALE GENOMIC DNA]</scope>
    <source>
        <strain evidence="4">cv. Fuhuasheng</strain>
        <tissue evidence="3">Leaves</tissue>
    </source>
</reference>
<evidence type="ECO:0000259" key="2">
    <source>
        <dbReference type="PROSITE" id="PS50222"/>
    </source>
</evidence>
<dbReference type="Pfam" id="PF13202">
    <property type="entry name" value="EF-hand_5"/>
    <property type="match status" value="2"/>
</dbReference>
<evidence type="ECO:0000313" key="3">
    <source>
        <dbReference type="EMBL" id="RYR48229.1"/>
    </source>
</evidence>
<dbReference type="CDD" id="cd00051">
    <property type="entry name" value="EFh"/>
    <property type="match status" value="1"/>
</dbReference>
<dbReference type="InterPro" id="IPR002048">
    <property type="entry name" value="EF_hand_dom"/>
</dbReference>
<dbReference type="PROSITE" id="PS50222">
    <property type="entry name" value="EF_HAND_2"/>
    <property type="match status" value="2"/>
</dbReference>
<dbReference type="STRING" id="3818.A0A445CBE7"/>
<feature type="domain" description="EF-hand" evidence="2">
    <location>
        <begin position="30"/>
        <end position="53"/>
    </location>
</feature>
<evidence type="ECO:0000313" key="4">
    <source>
        <dbReference type="Proteomes" id="UP000289738"/>
    </source>
</evidence>
<dbReference type="InterPro" id="IPR018247">
    <property type="entry name" value="EF_Hand_1_Ca_BS"/>
</dbReference>
<dbReference type="InterPro" id="IPR011992">
    <property type="entry name" value="EF-hand-dom_pair"/>
</dbReference>
<comment type="caution">
    <text evidence="3">The sequence shown here is derived from an EMBL/GenBank/DDBJ whole genome shotgun (WGS) entry which is preliminary data.</text>
</comment>
<evidence type="ECO:0000256" key="1">
    <source>
        <dbReference type="ARBA" id="ARBA00022837"/>
    </source>
</evidence>
<dbReference type="GO" id="GO:0005509">
    <property type="term" value="F:calcium ion binding"/>
    <property type="evidence" value="ECO:0007669"/>
    <property type="project" value="InterPro"/>
</dbReference>
<proteinExistence type="predicted"/>
<protein>
    <recommendedName>
        <fullName evidence="2">EF-hand domain-containing protein</fullName>
    </recommendedName>
</protein>
<keyword evidence="1" id="KW-0106">Calcium</keyword>